<reference evidence="2 3" key="1">
    <citation type="submission" date="2019-05" db="EMBL/GenBank/DDBJ databases">
        <title>Another draft genome of Portunus trituberculatus and its Hox gene families provides insights of decapod evolution.</title>
        <authorList>
            <person name="Jeong J.-H."/>
            <person name="Song I."/>
            <person name="Kim S."/>
            <person name="Choi T."/>
            <person name="Kim D."/>
            <person name="Ryu S."/>
            <person name="Kim W."/>
        </authorList>
    </citation>
    <scope>NUCLEOTIDE SEQUENCE [LARGE SCALE GENOMIC DNA]</scope>
    <source>
        <tissue evidence="2">Muscle</tissue>
    </source>
</reference>
<organism evidence="2 3">
    <name type="scientific">Portunus trituberculatus</name>
    <name type="common">Swimming crab</name>
    <name type="synonym">Neptunus trituberculatus</name>
    <dbReference type="NCBI Taxonomy" id="210409"/>
    <lineage>
        <taxon>Eukaryota</taxon>
        <taxon>Metazoa</taxon>
        <taxon>Ecdysozoa</taxon>
        <taxon>Arthropoda</taxon>
        <taxon>Crustacea</taxon>
        <taxon>Multicrustacea</taxon>
        <taxon>Malacostraca</taxon>
        <taxon>Eumalacostraca</taxon>
        <taxon>Eucarida</taxon>
        <taxon>Decapoda</taxon>
        <taxon>Pleocyemata</taxon>
        <taxon>Brachyura</taxon>
        <taxon>Eubrachyura</taxon>
        <taxon>Portunoidea</taxon>
        <taxon>Portunidae</taxon>
        <taxon>Portuninae</taxon>
        <taxon>Portunus</taxon>
    </lineage>
</organism>
<proteinExistence type="predicted"/>
<evidence type="ECO:0000256" key="1">
    <source>
        <dbReference type="SAM" id="MobiDB-lite"/>
    </source>
</evidence>
<evidence type="ECO:0000313" key="3">
    <source>
        <dbReference type="Proteomes" id="UP000324222"/>
    </source>
</evidence>
<sequence length="94" mass="10658">MKARRVRKSSLHPFLPTPGPHHHLSPHSTSFPLHQLLHPVSTPSLLHHLSPYSASSPFTASSCTHEVLRKHSRSKLCWACIPDNNISQLERRDM</sequence>
<protein>
    <submittedName>
        <fullName evidence="2">Uncharacterized protein</fullName>
    </submittedName>
</protein>
<comment type="caution">
    <text evidence="2">The sequence shown here is derived from an EMBL/GenBank/DDBJ whole genome shotgun (WGS) entry which is preliminary data.</text>
</comment>
<gene>
    <name evidence="2" type="ORF">E2C01_067383</name>
</gene>
<accession>A0A5B7HTG7</accession>
<evidence type="ECO:0000313" key="2">
    <source>
        <dbReference type="EMBL" id="MPC73065.1"/>
    </source>
</evidence>
<feature type="compositionally biased region" description="Basic residues" evidence="1">
    <location>
        <begin position="1"/>
        <end position="10"/>
    </location>
</feature>
<keyword evidence="3" id="KW-1185">Reference proteome</keyword>
<dbReference type="EMBL" id="VSRR010036003">
    <property type="protein sequence ID" value="MPC73065.1"/>
    <property type="molecule type" value="Genomic_DNA"/>
</dbReference>
<feature type="region of interest" description="Disordered" evidence="1">
    <location>
        <begin position="1"/>
        <end position="30"/>
    </location>
</feature>
<name>A0A5B7HTG7_PORTR</name>
<dbReference type="AlphaFoldDB" id="A0A5B7HTG7"/>
<dbReference type="Proteomes" id="UP000324222">
    <property type="component" value="Unassembled WGS sequence"/>
</dbReference>